<name>A0A1L7XAJ7_9HELO</name>
<evidence type="ECO:0000256" key="1">
    <source>
        <dbReference type="ARBA" id="ARBA00004123"/>
    </source>
</evidence>
<dbReference type="Pfam" id="PF05837">
    <property type="entry name" value="CENP-H"/>
    <property type="match status" value="1"/>
</dbReference>
<dbReference type="EMBL" id="FJOG01000019">
    <property type="protein sequence ID" value="CZR62042.1"/>
    <property type="molecule type" value="Genomic_DNA"/>
</dbReference>
<evidence type="ECO:0000256" key="2">
    <source>
        <dbReference type="ARBA" id="ARBA00004629"/>
    </source>
</evidence>
<dbReference type="GO" id="GO:0007059">
    <property type="term" value="P:chromosome segregation"/>
    <property type="evidence" value="ECO:0007669"/>
    <property type="project" value="TreeGrafter"/>
</dbReference>
<proteinExistence type="inferred from homology"/>
<dbReference type="STRING" id="576137.A0A1L7XAJ7"/>
<evidence type="ECO:0000256" key="5">
    <source>
        <dbReference type="ARBA" id="ARBA00023242"/>
    </source>
</evidence>
<dbReference type="GO" id="GO:0043515">
    <property type="term" value="F:kinetochore binding"/>
    <property type="evidence" value="ECO:0007669"/>
    <property type="project" value="TreeGrafter"/>
</dbReference>
<dbReference type="OrthoDB" id="2274804at2759"/>
<sequence>MDKSQDGMEGAEFTSAELAQIPLLTEDEKRVLEIYDRLEELHLEVALLKARGVLSQEESREVSEEQITAAQQELLEAKAGYQLRNSIIESVLIANPVIKAVHAGSNASIVEQDLLPFIEQRDDLSITLTQSSKKVSLARDELIQVQTEHIATSRQNAELATTMIALAEEASTQRKEDISDPKARQQLDKLEESLKISKRRWRIMKGTASATIVGSGVDWARDPRLLEIVLDDEGD</sequence>
<dbReference type="PANTHER" id="PTHR48122">
    <property type="entry name" value="CENTROMERE PROTEIN H"/>
    <property type="match status" value="1"/>
</dbReference>
<keyword evidence="6" id="KW-0137">Centromere</keyword>
<dbReference type="AlphaFoldDB" id="A0A1L7XAJ7"/>
<keyword evidence="3" id="KW-0158">Chromosome</keyword>
<dbReference type="PANTHER" id="PTHR48122:SF1">
    <property type="entry name" value="CENTROMERE PROTEIN H"/>
    <property type="match status" value="1"/>
</dbReference>
<evidence type="ECO:0000256" key="4">
    <source>
        <dbReference type="ARBA" id="ARBA00022838"/>
    </source>
</evidence>
<keyword evidence="5" id="KW-0539">Nucleus</keyword>
<dbReference type="GO" id="GO:0005634">
    <property type="term" value="C:nucleus"/>
    <property type="evidence" value="ECO:0007669"/>
    <property type="project" value="UniProtKB-SubCell"/>
</dbReference>
<evidence type="ECO:0000313" key="10">
    <source>
        <dbReference type="Proteomes" id="UP000184330"/>
    </source>
</evidence>
<keyword evidence="4" id="KW-0995">Kinetochore</keyword>
<evidence type="ECO:0000313" key="9">
    <source>
        <dbReference type="EMBL" id="CZR62042.1"/>
    </source>
</evidence>
<dbReference type="Proteomes" id="UP000184330">
    <property type="component" value="Unassembled WGS sequence"/>
</dbReference>
<feature type="domain" description="Centromere protein H C-terminal" evidence="8">
    <location>
        <begin position="30"/>
        <end position="233"/>
    </location>
</feature>
<gene>
    <name evidence="9" type="ORF">PAC_11939</name>
</gene>
<dbReference type="InterPro" id="IPR040034">
    <property type="entry name" value="CENP-H"/>
</dbReference>
<comment type="similarity">
    <text evidence="7">Belongs to the CENP-H/MCM16 family.</text>
</comment>
<evidence type="ECO:0000259" key="8">
    <source>
        <dbReference type="Pfam" id="PF05837"/>
    </source>
</evidence>
<evidence type="ECO:0000256" key="7">
    <source>
        <dbReference type="ARBA" id="ARBA00025735"/>
    </source>
</evidence>
<evidence type="ECO:0000256" key="6">
    <source>
        <dbReference type="ARBA" id="ARBA00023328"/>
    </source>
</evidence>
<reference evidence="9 10" key="1">
    <citation type="submission" date="2016-03" db="EMBL/GenBank/DDBJ databases">
        <authorList>
            <person name="Ploux O."/>
        </authorList>
    </citation>
    <scope>NUCLEOTIDE SEQUENCE [LARGE SCALE GENOMIC DNA]</scope>
    <source>
        <strain evidence="9 10">UAMH 11012</strain>
    </source>
</reference>
<organism evidence="9 10">
    <name type="scientific">Phialocephala subalpina</name>
    <dbReference type="NCBI Taxonomy" id="576137"/>
    <lineage>
        <taxon>Eukaryota</taxon>
        <taxon>Fungi</taxon>
        <taxon>Dikarya</taxon>
        <taxon>Ascomycota</taxon>
        <taxon>Pezizomycotina</taxon>
        <taxon>Leotiomycetes</taxon>
        <taxon>Helotiales</taxon>
        <taxon>Mollisiaceae</taxon>
        <taxon>Phialocephala</taxon>
        <taxon>Phialocephala fortinii species complex</taxon>
    </lineage>
</organism>
<comment type="subcellular location">
    <subcellularLocation>
        <location evidence="2">Chromosome</location>
        <location evidence="2">Centromere</location>
        <location evidence="2">Kinetochore</location>
    </subcellularLocation>
    <subcellularLocation>
        <location evidence="1">Nucleus</location>
    </subcellularLocation>
</comment>
<protein>
    <recommendedName>
        <fullName evidence="8">Centromere protein H C-terminal domain-containing protein</fullName>
    </recommendedName>
</protein>
<dbReference type="InterPro" id="IPR008426">
    <property type="entry name" value="CENP-H_C"/>
</dbReference>
<dbReference type="GO" id="GO:0051382">
    <property type="term" value="P:kinetochore assembly"/>
    <property type="evidence" value="ECO:0007669"/>
    <property type="project" value="InterPro"/>
</dbReference>
<dbReference type="GO" id="GO:0000776">
    <property type="term" value="C:kinetochore"/>
    <property type="evidence" value="ECO:0007669"/>
    <property type="project" value="UniProtKB-KW"/>
</dbReference>
<evidence type="ECO:0000256" key="3">
    <source>
        <dbReference type="ARBA" id="ARBA00022454"/>
    </source>
</evidence>
<keyword evidence="10" id="KW-1185">Reference proteome</keyword>
<accession>A0A1L7XAJ7</accession>
<dbReference type="GO" id="GO:0007052">
    <property type="term" value="P:mitotic spindle organization"/>
    <property type="evidence" value="ECO:0007669"/>
    <property type="project" value="TreeGrafter"/>
</dbReference>